<feature type="transmembrane region" description="Helical" evidence="1">
    <location>
        <begin position="61"/>
        <end position="86"/>
    </location>
</feature>
<dbReference type="AlphaFoldDB" id="A0AAJ1N160"/>
<organism evidence="2 3">
    <name type="scientific">Xenorhabdus bovienii</name>
    <name type="common">Xenorhabdus nematophila subsp. bovienii</name>
    <dbReference type="NCBI Taxonomy" id="40576"/>
    <lineage>
        <taxon>Bacteria</taxon>
        <taxon>Pseudomonadati</taxon>
        <taxon>Pseudomonadota</taxon>
        <taxon>Gammaproteobacteria</taxon>
        <taxon>Enterobacterales</taxon>
        <taxon>Morganellaceae</taxon>
        <taxon>Xenorhabdus</taxon>
    </lineage>
</organism>
<name>A0AAJ1N160_XENBV</name>
<gene>
    <name evidence="2" type="ORF">KKJ01_20695</name>
</gene>
<evidence type="ECO:0000313" key="2">
    <source>
        <dbReference type="EMBL" id="MDE1480549.1"/>
    </source>
</evidence>
<evidence type="ECO:0000313" key="3">
    <source>
        <dbReference type="Proteomes" id="UP001222434"/>
    </source>
</evidence>
<accession>A0AAJ1N160</accession>
<dbReference type="InterPro" id="IPR036259">
    <property type="entry name" value="MFS_trans_sf"/>
</dbReference>
<keyword evidence="1" id="KW-1133">Transmembrane helix</keyword>
<reference evidence="2" key="2">
    <citation type="journal article" date="2022" name="J. Evol. Biol.">
        <title>Pre- and post-association barriers to host switching in sympatric mutualists.</title>
        <authorList>
            <person name="Dinges Z.M."/>
            <person name="Phillips R.K."/>
            <person name="Lively C.M."/>
            <person name="Bashey F."/>
        </authorList>
    </citation>
    <scope>NUCLEOTIDE SEQUENCE</scope>
    <source>
        <strain evidence="2">MC_266_E_2016</strain>
    </source>
</reference>
<feature type="transmembrane region" description="Helical" evidence="1">
    <location>
        <begin position="92"/>
        <end position="111"/>
    </location>
</feature>
<reference evidence="2" key="1">
    <citation type="submission" date="2021-08" db="EMBL/GenBank/DDBJ databases">
        <authorList>
            <person name="Papudeshi B."/>
            <person name="Bashey-Visser F."/>
        </authorList>
    </citation>
    <scope>NUCLEOTIDE SEQUENCE</scope>
    <source>
        <strain evidence="2">MC_266_E_2016</strain>
    </source>
</reference>
<evidence type="ECO:0000256" key="1">
    <source>
        <dbReference type="SAM" id="Phobius"/>
    </source>
</evidence>
<comment type="caution">
    <text evidence="2">The sequence shown here is derived from an EMBL/GenBank/DDBJ whole genome shotgun (WGS) entry which is preliminary data.</text>
</comment>
<feature type="transmembrane region" description="Helical" evidence="1">
    <location>
        <begin position="123"/>
        <end position="147"/>
    </location>
</feature>
<keyword evidence="1" id="KW-0812">Transmembrane</keyword>
<dbReference type="RefSeq" id="WP_274713917.1">
    <property type="nucleotide sequence ID" value="NZ_JAILSO010000153.1"/>
</dbReference>
<proteinExistence type="predicted"/>
<dbReference type="Proteomes" id="UP001222434">
    <property type="component" value="Unassembled WGS sequence"/>
</dbReference>
<dbReference type="SUPFAM" id="SSF103473">
    <property type="entry name" value="MFS general substrate transporter"/>
    <property type="match status" value="1"/>
</dbReference>
<sequence>MPTIATDRPSEKLHLLGESKNIYVKKDNADKFDRVIDNNSGIKNTYKIGYGFFNGEVKRHVVLLSIFPYICVVSLNSIYPALFNVINAQIQYYALLVVPYGVGAIMGSLIGSKRSSLSLKNNYIIFGSISIIGLFLPVFLIIFILFICVFF</sequence>
<dbReference type="EMBL" id="JAILSO010000153">
    <property type="protein sequence ID" value="MDE1480549.1"/>
    <property type="molecule type" value="Genomic_DNA"/>
</dbReference>
<protein>
    <submittedName>
        <fullName evidence="2">Uncharacterized protein</fullName>
    </submittedName>
</protein>
<keyword evidence="1" id="KW-0472">Membrane</keyword>